<sequence length="105" mass="11730">MSKVNPGRKSITNVIANVSKNSYSNLRGSSSFEMQPPTRKPPNSSFHTATRWRTGGLVLRMVWSKKTVVEGICSKIYEKLIFLPPSPHILPSLGSSNIRHVEYDS</sequence>
<dbReference type="EMBL" id="BMAV01009874">
    <property type="protein sequence ID" value="GFY54454.1"/>
    <property type="molecule type" value="Genomic_DNA"/>
</dbReference>
<protein>
    <submittedName>
        <fullName evidence="2">Uncharacterized protein</fullName>
    </submittedName>
</protein>
<keyword evidence="3" id="KW-1185">Reference proteome</keyword>
<feature type="region of interest" description="Disordered" evidence="1">
    <location>
        <begin position="26"/>
        <end position="48"/>
    </location>
</feature>
<organism evidence="2 3">
    <name type="scientific">Trichonephila inaurata madagascariensis</name>
    <dbReference type="NCBI Taxonomy" id="2747483"/>
    <lineage>
        <taxon>Eukaryota</taxon>
        <taxon>Metazoa</taxon>
        <taxon>Ecdysozoa</taxon>
        <taxon>Arthropoda</taxon>
        <taxon>Chelicerata</taxon>
        <taxon>Arachnida</taxon>
        <taxon>Araneae</taxon>
        <taxon>Araneomorphae</taxon>
        <taxon>Entelegynae</taxon>
        <taxon>Araneoidea</taxon>
        <taxon>Nephilidae</taxon>
        <taxon>Trichonephila</taxon>
        <taxon>Trichonephila inaurata</taxon>
    </lineage>
</organism>
<dbReference type="AlphaFoldDB" id="A0A8X7C6T8"/>
<gene>
    <name evidence="2" type="ORF">TNIN_290551</name>
</gene>
<reference evidence="2" key="1">
    <citation type="submission" date="2020-08" db="EMBL/GenBank/DDBJ databases">
        <title>Multicomponent nature underlies the extraordinary mechanical properties of spider dragline silk.</title>
        <authorList>
            <person name="Kono N."/>
            <person name="Nakamura H."/>
            <person name="Mori M."/>
            <person name="Yoshida Y."/>
            <person name="Ohtoshi R."/>
            <person name="Malay A.D."/>
            <person name="Moran D.A.P."/>
            <person name="Tomita M."/>
            <person name="Numata K."/>
            <person name="Arakawa K."/>
        </authorList>
    </citation>
    <scope>NUCLEOTIDE SEQUENCE</scope>
</reference>
<proteinExistence type="predicted"/>
<name>A0A8X7C6T8_9ARAC</name>
<comment type="caution">
    <text evidence="2">The sequence shown here is derived from an EMBL/GenBank/DDBJ whole genome shotgun (WGS) entry which is preliminary data.</text>
</comment>
<evidence type="ECO:0000313" key="2">
    <source>
        <dbReference type="EMBL" id="GFY54454.1"/>
    </source>
</evidence>
<dbReference type="Proteomes" id="UP000886998">
    <property type="component" value="Unassembled WGS sequence"/>
</dbReference>
<accession>A0A8X7C6T8</accession>
<evidence type="ECO:0000313" key="3">
    <source>
        <dbReference type="Proteomes" id="UP000886998"/>
    </source>
</evidence>
<evidence type="ECO:0000256" key="1">
    <source>
        <dbReference type="SAM" id="MobiDB-lite"/>
    </source>
</evidence>